<dbReference type="InterPro" id="IPR013752">
    <property type="entry name" value="KPA_reductase"/>
</dbReference>
<sequence length="363" mass="40571">MNGSSQLPKVVVIGAGGVGVIGALSLCYKGLSNVSLAIRSDYDLVEKQGYKITSCDYGQFESWKPHHVYRTVEDASQSGQFFDYIVVTTKNIPDGPTHSTVPQVIRPLVESNHKLSRGRQTNVLLMQNGIDIEKEIWSVFDKNQYHLNVLSGIQLIGSTKVAPGVIDHVGRDHLLVGAFESENEEAVKAAKRFVELYRNEGKNHAEFDASVRYSRWKKLLYNAAINTATALVGLDVPRCLEFGVDRKSTEENVFKPAMREIISIAATEDVLLDESLITFFVEITRHIMFKPSMCVDHEKGQLMELEVILGNPLKIARKNGVQTPVLSMLYYLLVMVQGLLREKNGLLKFDESKAELVETKQSL</sequence>
<dbReference type="Pfam" id="PF02558">
    <property type="entry name" value="ApbA"/>
    <property type="match status" value="1"/>
</dbReference>
<reference evidence="3 4" key="1">
    <citation type="submission" date="2016-08" db="EMBL/GenBank/DDBJ databases">
        <title>Draft genome sequence of allopolyploid Zygosaccharomyces rouxii.</title>
        <authorList>
            <person name="Watanabe J."/>
            <person name="Uehara K."/>
            <person name="Mogi Y."/>
            <person name="Tsukioka Y."/>
        </authorList>
    </citation>
    <scope>NUCLEOTIDE SEQUENCE [LARGE SCALE GENOMIC DNA]</scope>
    <source>
        <strain evidence="3 4">NBRC 110957</strain>
    </source>
</reference>
<dbReference type="PANTHER" id="PTHR21708:SF30">
    <property type="entry name" value="2-DEHYDROPANTOATE 2-REDUCTASE-RELATED"/>
    <property type="match status" value="1"/>
</dbReference>
<dbReference type="SUPFAM" id="SSF48179">
    <property type="entry name" value="6-phosphogluconate dehydrogenase C-terminal domain-like"/>
    <property type="match status" value="1"/>
</dbReference>
<dbReference type="InterPro" id="IPR008927">
    <property type="entry name" value="6-PGluconate_DH-like_C_sf"/>
</dbReference>
<dbReference type="InterPro" id="IPR013328">
    <property type="entry name" value="6PGD_dom2"/>
</dbReference>
<evidence type="ECO:0000313" key="3">
    <source>
        <dbReference type="EMBL" id="GAV54932.1"/>
    </source>
</evidence>
<comment type="caution">
    <text evidence="3">The sequence shown here is derived from an EMBL/GenBank/DDBJ whole genome shotgun (WGS) entry which is preliminary data.</text>
</comment>
<organism evidence="3 4">
    <name type="scientific">Zygosaccharomyces rouxii</name>
    <dbReference type="NCBI Taxonomy" id="4956"/>
    <lineage>
        <taxon>Eukaryota</taxon>
        <taxon>Fungi</taxon>
        <taxon>Dikarya</taxon>
        <taxon>Ascomycota</taxon>
        <taxon>Saccharomycotina</taxon>
        <taxon>Saccharomycetes</taxon>
        <taxon>Saccharomycetales</taxon>
        <taxon>Saccharomycetaceae</taxon>
        <taxon>Zygosaccharomyces</taxon>
    </lineage>
</organism>
<feature type="domain" description="Ketopantoate reductase C-terminal" evidence="2">
    <location>
        <begin position="211"/>
        <end position="335"/>
    </location>
</feature>
<dbReference type="InterPro" id="IPR036291">
    <property type="entry name" value="NAD(P)-bd_dom_sf"/>
</dbReference>
<name>A0A1Q3AH00_ZYGRO</name>
<accession>A0A1Q3AH00</accession>
<evidence type="ECO:0000259" key="1">
    <source>
        <dbReference type="Pfam" id="PF02558"/>
    </source>
</evidence>
<dbReference type="FunFam" id="1.10.1040.10:FF:000017">
    <property type="entry name" value="2-dehydropantoate 2-reductase"/>
    <property type="match status" value="1"/>
</dbReference>
<evidence type="ECO:0008006" key="5">
    <source>
        <dbReference type="Google" id="ProtNLM"/>
    </source>
</evidence>
<dbReference type="InterPro" id="IPR051402">
    <property type="entry name" value="KPR-Related"/>
</dbReference>
<dbReference type="Gene3D" id="1.10.1040.10">
    <property type="entry name" value="N-(1-d-carboxylethyl)-l-norvaline Dehydrogenase, domain 2"/>
    <property type="match status" value="1"/>
</dbReference>
<protein>
    <recommendedName>
        <fullName evidence="5">2-dehydropantoate 2-reductase</fullName>
    </recommendedName>
</protein>
<dbReference type="OrthoDB" id="3609at2759"/>
<dbReference type="GO" id="GO:0005737">
    <property type="term" value="C:cytoplasm"/>
    <property type="evidence" value="ECO:0007669"/>
    <property type="project" value="TreeGrafter"/>
</dbReference>
<dbReference type="SUPFAM" id="SSF51735">
    <property type="entry name" value="NAD(P)-binding Rossmann-fold domains"/>
    <property type="match status" value="1"/>
</dbReference>
<dbReference type="Proteomes" id="UP000187013">
    <property type="component" value="Unassembled WGS sequence"/>
</dbReference>
<dbReference type="AlphaFoldDB" id="A0A1Q3AH00"/>
<evidence type="ECO:0000313" key="4">
    <source>
        <dbReference type="Proteomes" id="UP000187013"/>
    </source>
</evidence>
<evidence type="ECO:0000259" key="2">
    <source>
        <dbReference type="Pfam" id="PF08546"/>
    </source>
</evidence>
<gene>
    <name evidence="3" type="ORF">ZYGR_0AS02550</name>
</gene>
<dbReference type="InterPro" id="IPR013332">
    <property type="entry name" value="KPR_N"/>
</dbReference>
<proteinExistence type="predicted"/>
<dbReference type="Pfam" id="PF08546">
    <property type="entry name" value="ApbA_C"/>
    <property type="match status" value="1"/>
</dbReference>
<dbReference type="Gene3D" id="3.40.50.720">
    <property type="entry name" value="NAD(P)-binding Rossmann-like Domain"/>
    <property type="match status" value="1"/>
</dbReference>
<feature type="domain" description="Ketopantoate reductase N-terminal" evidence="1">
    <location>
        <begin position="10"/>
        <end position="180"/>
    </location>
</feature>
<dbReference type="EMBL" id="BDGX01000045">
    <property type="protein sequence ID" value="GAV54932.1"/>
    <property type="molecule type" value="Genomic_DNA"/>
</dbReference>
<dbReference type="PANTHER" id="PTHR21708">
    <property type="entry name" value="PROBABLE 2-DEHYDROPANTOATE 2-REDUCTASE"/>
    <property type="match status" value="1"/>
</dbReference>